<organism evidence="2 3">
    <name type="scientific">Paludibacterium denitrificans</name>
    <dbReference type="NCBI Taxonomy" id="2675226"/>
    <lineage>
        <taxon>Bacteria</taxon>
        <taxon>Pseudomonadati</taxon>
        <taxon>Pseudomonadota</taxon>
        <taxon>Betaproteobacteria</taxon>
        <taxon>Neisseriales</taxon>
        <taxon>Chromobacteriaceae</taxon>
        <taxon>Paludibacterium</taxon>
    </lineage>
</organism>
<dbReference type="Proteomes" id="UP000446658">
    <property type="component" value="Unassembled WGS sequence"/>
</dbReference>
<evidence type="ECO:0000313" key="2">
    <source>
        <dbReference type="EMBL" id="MTD33901.1"/>
    </source>
</evidence>
<dbReference type="PANTHER" id="PTHR38690">
    <property type="entry name" value="PROTEASE-RELATED"/>
    <property type="match status" value="1"/>
</dbReference>
<sequence>MDVHVGELVYQGRLLGRVDMSAHRAGSSWVLDPFRLTVPEGALKAALTVTLATNGRQEVDSRFDMNTSDVGRSLARLGVNDSFRKGEGTLSGTLRWPGSVLDLDLARASGQLELNLKAGRFAKVDPGVARLLGVLSLQSLPRRIRLDFTDVFSDGFTFDVLKGSARANQGVFVFDNVEMKGPGADVSLAGSVNLVHETQQVNVHVEPHLAESVALATGAALVNPVVGVAALAAQKLLQDPVSKIFSVDYVVTGSLKDPQVNKPERNTRRSN</sequence>
<gene>
    <name evidence="2" type="ORF">GKE73_15645</name>
</gene>
<dbReference type="RefSeq" id="WP_230371075.1">
    <property type="nucleotide sequence ID" value="NZ_WLYX01000001.1"/>
</dbReference>
<protein>
    <recommendedName>
        <fullName evidence="1">YhdP central domain-containing protein</fullName>
    </recommendedName>
</protein>
<feature type="domain" description="YhdP central" evidence="1">
    <location>
        <begin position="1"/>
        <end position="260"/>
    </location>
</feature>
<comment type="caution">
    <text evidence="2">The sequence shown here is derived from an EMBL/GenBank/DDBJ whole genome shotgun (WGS) entry which is preliminary data.</text>
</comment>
<dbReference type="AlphaFoldDB" id="A0A844GF52"/>
<dbReference type="InterPro" id="IPR011836">
    <property type="entry name" value="YhdP"/>
</dbReference>
<dbReference type="InterPro" id="IPR025263">
    <property type="entry name" value="YhdP_central"/>
</dbReference>
<reference evidence="2 3" key="1">
    <citation type="submission" date="2019-11" db="EMBL/GenBank/DDBJ databases">
        <title>Draft genome sequence of Paludibacterium sp. dN18-1.</title>
        <authorList>
            <person name="Im W.-T."/>
        </authorList>
    </citation>
    <scope>NUCLEOTIDE SEQUENCE [LARGE SCALE GENOMIC DNA]</scope>
    <source>
        <strain evidence="3">dN 18-1</strain>
    </source>
</reference>
<dbReference type="PANTHER" id="PTHR38690:SF1">
    <property type="entry name" value="PROTEASE"/>
    <property type="match status" value="1"/>
</dbReference>
<evidence type="ECO:0000313" key="3">
    <source>
        <dbReference type="Proteomes" id="UP000446658"/>
    </source>
</evidence>
<evidence type="ECO:0000259" key="1">
    <source>
        <dbReference type="Pfam" id="PF13116"/>
    </source>
</evidence>
<accession>A0A844GF52</accession>
<dbReference type="Pfam" id="PF13116">
    <property type="entry name" value="YhdP"/>
    <property type="match status" value="1"/>
</dbReference>
<proteinExistence type="predicted"/>
<name>A0A844GF52_9NEIS</name>
<dbReference type="EMBL" id="WLYX01000001">
    <property type="protein sequence ID" value="MTD33901.1"/>
    <property type="molecule type" value="Genomic_DNA"/>
</dbReference>
<keyword evidence="3" id="KW-1185">Reference proteome</keyword>